<keyword evidence="2" id="KW-1185">Reference proteome</keyword>
<evidence type="ECO:0000313" key="2">
    <source>
        <dbReference type="Proteomes" id="UP001652740"/>
    </source>
</evidence>
<evidence type="ECO:0000256" key="1">
    <source>
        <dbReference type="SAM" id="SignalP"/>
    </source>
</evidence>
<organism evidence="2 3">
    <name type="scientific">Galleria mellonella</name>
    <name type="common">Greater wax moth</name>
    <dbReference type="NCBI Taxonomy" id="7137"/>
    <lineage>
        <taxon>Eukaryota</taxon>
        <taxon>Metazoa</taxon>
        <taxon>Ecdysozoa</taxon>
        <taxon>Arthropoda</taxon>
        <taxon>Hexapoda</taxon>
        <taxon>Insecta</taxon>
        <taxon>Pterygota</taxon>
        <taxon>Neoptera</taxon>
        <taxon>Endopterygota</taxon>
        <taxon>Lepidoptera</taxon>
        <taxon>Glossata</taxon>
        <taxon>Ditrysia</taxon>
        <taxon>Pyraloidea</taxon>
        <taxon>Pyralidae</taxon>
        <taxon>Galleriinae</taxon>
        <taxon>Galleria</taxon>
    </lineage>
</organism>
<accession>A0A6J3C328</accession>
<keyword evidence="1" id="KW-0732">Signal</keyword>
<name>A0A6J3C328_GALME</name>
<protein>
    <submittedName>
        <fullName evidence="3">Uncharacterized protein LOC113520060 isoform X1</fullName>
    </submittedName>
</protein>
<dbReference type="GeneID" id="113520060"/>
<dbReference type="RefSeq" id="XP_031768023.2">
    <property type="nucleotide sequence ID" value="XM_031912163.2"/>
</dbReference>
<dbReference type="AlphaFoldDB" id="A0A6J3C328"/>
<gene>
    <name evidence="3" type="primary">LOC113520060</name>
</gene>
<sequence>MFQIWKCIILASIITSVICQYAPNTAMRADVTFDDRNDRFDLTSLIDEQNRQFDNSNIDGHEHRRRSLKNTRRGAIETLMNNLRRYDFSDTNFAFHDDMNSSEGGSVSDFERNLRTYRTKDNRRFGSYVDYLHGGIEKVAPSRRSHSSDPEKEILMHYAVPIDIKINGYFKLPVVE</sequence>
<feature type="signal peptide" evidence="1">
    <location>
        <begin position="1"/>
        <end position="19"/>
    </location>
</feature>
<dbReference type="InParanoid" id="A0A6J3C328"/>
<proteinExistence type="predicted"/>
<dbReference type="KEGG" id="gmw:113520060"/>
<evidence type="ECO:0000313" key="3">
    <source>
        <dbReference type="RefSeq" id="XP_031768023.2"/>
    </source>
</evidence>
<feature type="chain" id="PRO_5046530312" evidence="1">
    <location>
        <begin position="20"/>
        <end position="176"/>
    </location>
</feature>
<reference evidence="3" key="1">
    <citation type="submission" date="2025-08" db="UniProtKB">
        <authorList>
            <consortium name="RefSeq"/>
        </authorList>
    </citation>
    <scope>IDENTIFICATION</scope>
    <source>
        <tissue evidence="3">Whole larvae</tissue>
    </source>
</reference>
<dbReference type="Proteomes" id="UP001652740">
    <property type="component" value="Unplaced"/>
</dbReference>